<name>A0A1H8NRF4_9RHOB</name>
<feature type="transmembrane region" description="Helical" evidence="2">
    <location>
        <begin position="12"/>
        <end position="35"/>
    </location>
</feature>
<evidence type="ECO:0000313" key="3">
    <source>
        <dbReference type="EMBL" id="SEO32201.1"/>
    </source>
</evidence>
<dbReference type="STRING" id="34002.SAMN04489859_106813"/>
<evidence type="ECO:0000313" key="4">
    <source>
        <dbReference type="Proteomes" id="UP000199054"/>
    </source>
</evidence>
<keyword evidence="2" id="KW-1133">Transmembrane helix</keyword>
<dbReference type="EMBL" id="FODE01000068">
    <property type="protein sequence ID" value="SEO32201.1"/>
    <property type="molecule type" value="Genomic_DNA"/>
</dbReference>
<gene>
    <name evidence="3" type="ORF">SAMN04489859_106813</name>
</gene>
<evidence type="ECO:0000256" key="1">
    <source>
        <dbReference type="SAM" id="MobiDB-lite"/>
    </source>
</evidence>
<protein>
    <submittedName>
        <fullName evidence="3">Uncharacterized protein</fullName>
    </submittedName>
</protein>
<keyword evidence="2" id="KW-0472">Membrane</keyword>
<feature type="transmembrane region" description="Helical" evidence="2">
    <location>
        <begin position="71"/>
        <end position="92"/>
    </location>
</feature>
<evidence type="ECO:0000256" key="2">
    <source>
        <dbReference type="SAM" id="Phobius"/>
    </source>
</evidence>
<feature type="compositionally biased region" description="Pro residues" evidence="1">
    <location>
        <begin position="164"/>
        <end position="179"/>
    </location>
</feature>
<feature type="transmembrane region" description="Helical" evidence="2">
    <location>
        <begin position="99"/>
        <end position="119"/>
    </location>
</feature>
<organism evidence="3 4">
    <name type="scientific">Paracoccus alcaliphilus</name>
    <dbReference type="NCBI Taxonomy" id="34002"/>
    <lineage>
        <taxon>Bacteria</taxon>
        <taxon>Pseudomonadati</taxon>
        <taxon>Pseudomonadota</taxon>
        <taxon>Alphaproteobacteria</taxon>
        <taxon>Rhodobacterales</taxon>
        <taxon>Paracoccaceae</taxon>
        <taxon>Paracoccus</taxon>
    </lineage>
</organism>
<feature type="transmembrane region" description="Helical" evidence="2">
    <location>
        <begin position="131"/>
        <end position="154"/>
    </location>
</feature>
<dbReference type="Proteomes" id="UP000199054">
    <property type="component" value="Unassembled WGS sequence"/>
</dbReference>
<feature type="region of interest" description="Disordered" evidence="1">
    <location>
        <begin position="164"/>
        <end position="231"/>
    </location>
</feature>
<sequence length="231" mass="23959">MTVRNPMARFGLALPLAGTLAAVLSVLVLGMLAIMGGLPPWMPLNATSHVLHGPAVATIADMDLTHTAPGAIIHIVSAFFWAGVAILLLRVIGSPRMGAAWVAGLGTAALAGVVDYGLLPARLSPGWELVLPPSGVVAGLLALGIGIASGLTVVRLRHADILPLPPPRAGMPGNPPPPTDLERLRRPAPTELDQRQQRIDPANMVTEDPNRHGDLNTKQPGGSGPGKNRID</sequence>
<keyword evidence="4" id="KW-1185">Reference proteome</keyword>
<accession>A0A1H8NRF4</accession>
<proteinExistence type="predicted"/>
<keyword evidence="2" id="KW-0812">Transmembrane</keyword>
<reference evidence="3 4" key="1">
    <citation type="submission" date="2016-10" db="EMBL/GenBank/DDBJ databases">
        <authorList>
            <person name="de Groot N.N."/>
        </authorList>
    </citation>
    <scope>NUCLEOTIDE SEQUENCE [LARGE SCALE GENOMIC DNA]</scope>
    <source>
        <strain evidence="3 4">DSM 8512</strain>
    </source>
</reference>
<dbReference type="AlphaFoldDB" id="A0A1H8NRF4"/>
<dbReference type="RefSeq" id="WP_244519390.1">
    <property type="nucleotide sequence ID" value="NZ_FODE01000068.1"/>
</dbReference>